<dbReference type="OrthoDB" id="275301at2759"/>
<sequence>MGVSHAGDVHSKFFLFRKDSERRDTLATIMSEYQDQIVDLWHGSLSNDMSVITKKILRSLLVALQHYILNKDPNIVRKAINFDISSISHLHVALYNFQDAMYKILHQQKIKPHWMFALDNLIRSALQCAVGVISPDLAANLTVQNSEHSNSEYSTVNSVNSVKPTESEVMQCTALSAANAEILDEFKTLVKQNRQLLDEILHTYRAYHELLISTVRNQPLKARLLYDSNATLGGEDACDLVISPTLKNGKNAADEELVKWLSDNGFDDNAIALIVAEEYTKVDLLEYVSSREELLRVGLKPLFFSTSSFGTWCPVVPSQFEGAAQIPSLMTLPDDRSSDSVPKHHEYGYFQNGDFVHSSMSYAACQNSLMPVRYFRIHVVIEHFRGA</sequence>
<dbReference type="InterPro" id="IPR046873">
    <property type="entry name" value="HisK-N-like"/>
</dbReference>
<reference evidence="2 3" key="2">
    <citation type="submission" date="2018-11" db="EMBL/GenBank/DDBJ databases">
        <authorList>
            <consortium name="Pathogen Informatics"/>
        </authorList>
    </citation>
    <scope>NUCLEOTIDE SEQUENCE [LARGE SCALE GENOMIC DNA]</scope>
</reference>
<gene>
    <name evidence="2" type="ORF">SBAD_LOCUS6954</name>
</gene>
<reference evidence="4" key="1">
    <citation type="submission" date="2016-06" db="UniProtKB">
        <authorList>
            <consortium name="WormBaseParasite"/>
        </authorList>
    </citation>
    <scope>IDENTIFICATION</scope>
</reference>
<evidence type="ECO:0000259" key="1">
    <source>
        <dbReference type="Pfam" id="PF20302"/>
    </source>
</evidence>
<dbReference type="AlphaFoldDB" id="A0A183ITK7"/>
<dbReference type="EMBL" id="UZAM01010188">
    <property type="protein sequence ID" value="VDP11275.1"/>
    <property type="molecule type" value="Genomic_DNA"/>
</dbReference>
<proteinExistence type="predicted"/>
<dbReference type="Proteomes" id="UP000270296">
    <property type="component" value="Unassembled WGS sequence"/>
</dbReference>
<feature type="domain" description="MAP3K HisK-N-like globin" evidence="1">
    <location>
        <begin position="14"/>
        <end position="136"/>
    </location>
</feature>
<evidence type="ECO:0000313" key="4">
    <source>
        <dbReference type="WBParaSite" id="SBAD_0000721901-mRNA-1"/>
    </source>
</evidence>
<evidence type="ECO:0000313" key="3">
    <source>
        <dbReference type="Proteomes" id="UP000270296"/>
    </source>
</evidence>
<dbReference type="Pfam" id="PF20302">
    <property type="entry name" value="HisK-N-like"/>
    <property type="match status" value="1"/>
</dbReference>
<organism evidence="4">
    <name type="scientific">Soboliphyme baturini</name>
    <dbReference type="NCBI Taxonomy" id="241478"/>
    <lineage>
        <taxon>Eukaryota</taxon>
        <taxon>Metazoa</taxon>
        <taxon>Ecdysozoa</taxon>
        <taxon>Nematoda</taxon>
        <taxon>Enoplea</taxon>
        <taxon>Dorylaimia</taxon>
        <taxon>Dioctophymatida</taxon>
        <taxon>Dioctophymatoidea</taxon>
        <taxon>Soboliphymatidae</taxon>
        <taxon>Soboliphyme</taxon>
    </lineage>
</organism>
<dbReference type="WBParaSite" id="SBAD_0000721901-mRNA-1">
    <property type="protein sequence ID" value="SBAD_0000721901-mRNA-1"/>
    <property type="gene ID" value="SBAD_0000721901"/>
</dbReference>
<protein>
    <submittedName>
        <fullName evidence="4">HisK-N-like domain-containing protein</fullName>
    </submittedName>
</protein>
<evidence type="ECO:0000313" key="2">
    <source>
        <dbReference type="EMBL" id="VDP11275.1"/>
    </source>
</evidence>
<accession>A0A183ITK7</accession>
<keyword evidence="3" id="KW-1185">Reference proteome</keyword>
<name>A0A183ITK7_9BILA</name>